<feature type="transmembrane region" description="Helical" evidence="1">
    <location>
        <begin position="34"/>
        <end position="56"/>
    </location>
</feature>
<protein>
    <submittedName>
        <fullName evidence="2">Uncharacterized protein</fullName>
    </submittedName>
</protein>
<dbReference type="EMBL" id="MKVH01000013">
    <property type="protein sequence ID" value="OJX59243.1"/>
    <property type="molecule type" value="Genomic_DNA"/>
</dbReference>
<dbReference type="Proteomes" id="UP000184233">
    <property type="component" value="Unassembled WGS sequence"/>
</dbReference>
<name>A0A1M3L222_9BACT</name>
<feature type="transmembrane region" description="Helical" evidence="1">
    <location>
        <begin position="7"/>
        <end position="28"/>
    </location>
</feature>
<keyword evidence="1" id="KW-0472">Membrane</keyword>
<evidence type="ECO:0000256" key="1">
    <source>
        <dbReference type="SAM" id="Phobius"/>
    </source>
</evidence>
<accession>A0A1M3L222</accession>
<sequence>MFRIKYLLGSMVTIFSLVYFLFGGVGWYMGDASYQDILTCFVLASLHLAGGSWLLLSSLRDYRAERERLETVIRYLISSNGGRVPVQDLARVAEINEDDARDYLEKRSKSEASFVSMGRNGHDTYYFGQNYREN</sequence>
<evidence type="ECO:0000313" key="2">
    <source>
        <dbReference type="EMBL" id="OJX59243.1"/>
    </source>
</evidence>
<comment type="caution">
    <text evidence="2">The sequence shown here is derived from an EMBL/GenBank/DDBJ whole genome shotgun (WGS) entry which is preliminary data.</text>
</comment>
<keyword evidence="1" id="KW-1133">Transmembrane helix</keyword>
<evidence type="ECO:0000313" key="3">
    <source>
        <dbReference type="Proteomes" id="UP000184233"/>
    </source>
</evidence>
<gene>
    <name evidence="2" type="ORF">BGO89_02150</name>
</gene>
<organism evidence="2 3">
    <name type="scientific">Candidatus Kapaibacterium thiocyanatum</name>
    <dbReference type="NCBI Taxonomy" id="1895771"/>
    <lineage>
        <taxon>Bacteria</taxon>
        <taxon>Pseudomonadati</taxon>
        <taxon>Candidatus Kapaibacteriota</taxon>
        <taxon>Candidatus Kapaibacteriia</taxon>
        <taxon>Candidatus Kapaibacteriales</taxon>
        <taxon>Candidatus Kapaibacteriaceae</taxon>
        <taxon>Candidatus Kapaibacterium</taxon>
    </lineage>
</organism>
<reference evidence="2 3" key="1">
    <citation type="submission" date="2016-09" db="EMBL/GenBank/DDBJ databases">
        <title>Genome-resolved meta-omics ties microbial dynamics to process performance in biotechnology for thiocyanate degradation.</title>
        <authorList>
            <person name="Kantor R.S."/>
            <person name="Huddy R.J."/>
            <person name="Iyer R."/>
            <person name="Thomas B.C."/>
            <person name="Brown C.T."/>
            <person name="Anantharaman K."/>
            <person name="Tringe S."/>
            <person name="Hettich R.L."/>
            <person name="Harrison S.T."/>
            <person name="Banfield J.F."/>
        </authorList>
    </citation>
    <scope>NUCLEOTIDE SEQUENCE [LARGE SCALE GENOMIC DNA]</scope>
    <source>
        <strain evidence="2">59-99</strain>
    </source>
</reference>
<dbReference type="STRING" id="1895771.BGO89_02150"/>
<keyword evidence="1" id="KW-0812">Transmembrane</keyword>
<proteinExistence type="predicted"/>
<dbReference type="AlphaFoldDB" id="A0A1M3L222"/>